<evidence type="ECO:0000256" key="5">
    <source>
        <dbReference type="PROSITE-ProRule" id="PRU00520"/>
    </source>
</evidence>
<gene>
    <name evidence="9" type="ORF">SAMN04488506_0730</name>
</gene>
<dbReference type="EC" id="3.6.1.7" evidence="2 5"/>
<keyword evidence="5" id="KW-0378">Hydrolase</keyword>
<feature type="compositionally biased region" description="Polar residues" evidence="7">
    <location>
        <begin position="23"/>
        <end position="35"/>
    </location>
</feature>
<dbReference type="PROSITE" id="PS00150">
    <property type="entry name" value="ACYLPHOSPHATASE_1"/>
    <property type="match status" value="1"/>
</dbReference>
<dbReference type="PANTHER" id="PTHR47268:SF4">
    <property type="entry name" value="ACYLPHOSPHATASE"/>
    <property type="match status" value="1"/>
</dbReference>
<evidence type="ECO:0000313" key="9">
    <source>
        <dbReference type="EMBL" id="SFQ13965.1"/>
    </source>
</evidence>
<protein>
    <recommendedName>
        <fullName evidence="3 5">acylphosphatase</fullName>
        <ecNumber evidence="2 5">3.6.1.7</ecNumber>
    </recommendedName>
</protein>
<evidence type="ECO:0000259" key="8">
    <source>
        <dbReference type="PROSITE" id="PS51160"/>
    </source>
</evidence>
<dbReference type="EMBL" id="FOXW01000002">
    <property type="protein sequence ID" value="SFQ13965.1"/>
    <property type="molecule type" value="Genomic_DNA"/>
</dbReference>
<dbReference type="SUPFAM" id="SSF54975">
    <property type="entry name" value="Acylphosphatase/BLUF domain-like"/>
    <property type="match status" value="1"/>
</dbReference>
<dbReference type="Proteomes" id="UP000199136">
    <property type="component" value="Unassembled WGS sequence"/>
</dbReference>
<dbReference type="Pfam" id="PF00708">
    <property type="entry name" value="Acylphosphatase"/>
    <property type="match status" value="1"/>
</dbReference>
<dbReference type="STRING" id="82801.SAMN04488506_0730"/>
<evidence type="ECO:0000256" key="6">
    <source>
        <dbReference type="RuleBase" id="RU004168"/>
    </source>
</evidence>
<evidence type="ECO:0000256" key="2">
    <source>
        <dbReference type="ARBA" id="ARBA00012150"/>
    </source>
</evidence>
<accession>A0A1I5W2K2</accession>
<dbReference type="Gene3D" id="3.30.70.100">
    <property type="match status" value="1"/>
</dbReference>
<dbReference type="InterPro" id="IPR036046">
    <property type="entry name" value="Acylphosphatase-like_dom_sf"/>
</dbReference>
<reference evidence="9 10" key="1">
    <citation type="submission" date="2016-10" db="EMBL/GenBank/DDBJ databases">
        <authorList>
            <person name="de Groot N.N."/>
        </authorList>
    </citation>
    <scope>NUCLEOTIDE SEQUENCE [LARGE SCALE GENOMIC DNA]</scope>
    <source>
        <strain evidence="9 10">DSM 20581</strain>
    </source>
</reference>
<feature type="domain" description="Acylphosphatase-like" evidence="8">
    <location>
        <begin position="41"/>
        <end position="129"/>
    </location>
</feature>
<dbReference type="AlphaFoldDB" id="A0A1I5W2K2"/>
<evidence type="ECO:0000256" key="7">
    <source>
        <dbReference type="SAM" id="MobiDB-lite"/>
    </source>
</evidence>
<comment type="similarity">
    <text evidence="1 6">Belongs to the acylphosphatase family.</text>
</comment>
<dbReference type="InterPro" id="IPR001792">
    <property type="entry name" value="Acylphosphatase-like_dom"/>
</dbReference>
<feature type="active site" evidence="5">
    <location>
        <position position="56"/>
    </location>
</feature>
<organism evidence="9 10">
    <name type="scientific">Desemzia incerta</name>
    <dbReference type="NCBI Taxonomy" id="82801"/>
    <lineage>
        <taxon>Bacteria</taxon>
        <taxon>Bacillati</taxon>
        <taxon>Bacillota</taxon>
        <taxon>Bacilli</taxon>
        <taxon>Lactobacillales</taxon>
        <taxon>Carnobacteriaceae</taxon>
        <taxon>Desemzia</taxon>
    </lineage>
</organism>
<evidence type="ECO:0000313" key="10">
    <source>
        <dbReference type="Proteomes" id="UP000199136"/>
    </source>
</evidence>
<dbReference type="OrthoDB" id="9808093at2"/>
<evidence type="ECO:0000256" key="4">
    <source>
        <dbReference type="ARBA" id="ARBA00047645"/>
    </source>
</evidence>
<keyword evidence="10" id="KW-1185">Reference proteome</keyword>
<proteinExistence type="inferred from homology"/>
<name>A0A1I5W2K2_9LACT</name>
<feature type="active site" evidence="5">
    <location>
        <position position="74"/>
    </location>
</feature>
<dbReference type="PANTHER" id="PTHR47268">
    <property type="entry name" value="ACYLPHOSPHATASE"/>
    <property type="match status" value="1"/>
</dbReference>
<sequence length="129" mass="14389">MNNFFSQIKSLFNGDSQKEVAPVSSSTTTPMNEPTNLNVKKVRLIVEGRVQGVGFRYTTKQVADRIGVYGIVRNENDGSVYIEVNGDPKKVDDFIEEIRHSPSPSGKVDHVTLEEDASIEERVKFSITN</sequence>
<evidence type="ECO:0000256" key="3">
    <source>
        <dbReference type="ARBA" id="ARBA00015991"/>
    </source>
</evidence>
<dbReference type="GO" id="GO:0003998">
    <property type="term" value="F:acylphosphatase activity"/>
    <property type="evidence" value="ECO:0007669"/>
    <property type="project" value="UniProtKB-EC"/>
</dbReference>
<dbReference type="InterPro" id="IPR020456">
    <property type="entry name" value="Acylphosphatase"/>
</dbReference>
<feature type="region of interest" description="Disordered" evidence="7">
    <location>
        <begin position="16"/>
        <end position="35"/>
    </location>
</feature>
<evidence type="ECO:0000256" key="1">
    <source>
        <dbReference type="ARBA" id="ARBA00005614"/>
    </source>
</evidence>
<dbReference type="PROSITE" id="PS51160">
    <property type="entry name" value="ACYLPHOSPHATASE_3"/>
    <property type="match status" value="1"/>
</dbReference>
<dbReference type="PRINTS" id="PR00112">
    <property type="entry name" value="ACYLPHPHTASE"/>
</dbReference>
<dbReference type="InterPro" id="IPR017968">
    <property type="entry name" value="Acylphosphatase_CS"/>
</dbReference>
<comment type="catalytic activity">
    <reaction evidence="4 5">
        <text>an acyl phosphate + H2O = a carboxylate + phosphate + H(+)</text>
        <dbReference type="Rhea" id="RHEA:14965"/>
        <dbReference type="ChEBI" id="CHEBI:15377"/>
        <dbReference type="ChEBI" id="CHEBI:15378"/>
        <dbReference type="ChEBI" id="CHEBI:29067"/>
        <dbReference type="ChEBI" id="CHEBI:43474"/>
        <dbReference type="ChEBI" id="CHEBI:59918"/>
        <dbReference type="EC" id="3.6.1.7"/>
    </reaction>
</comment>